<dbReference type="SMART" id="SM00086">
    <property type="entry name" value="PAC"/>
    <property type="match status" value="1"/>
</dbReference>
<dbReference type="SMART" id="SM00091">
    <property type="entry name" value="PAS"/>
    <property type="match status" value="1"/>
</dbReference>
<sequence length="530" mass="60497">MASSQERVQNLEKQNSQLQKELKQLRALIDAPRNVMQFSFDPAYRYITFNQAHYEFVKHNWGVEISAGMSVLDIFNEGKEVQSAREHFDRVLQGESYILKRKYKRRKGETKYYENTYVPVIENGSIVAGTVSAHDITEWSEKEEEGRKYRSIFDKALEGIYRSTIRGRFIEANREMARILGYDSPDELITSITDISSQLYCDPVDRDTVFSRLRTEEVVKDFETRMFRKDGTPIWVEFNARCEKNKDGHTLYVEGKLTDISARKEVEQRRQQMMQAEKMSSLGVLVAGVAHEINNPNSYLTLNLPLLKDIWNDTQGILDEFSEENGDFVLGGLEYSELRNHLPYLLQEMMEAASRIKDIVSRLKDYSRQNPEDGREYVELNDVVKGALTFVRHKIKNSTRNFELILPEKSPVVEANPQRLIQVLINLIVNACDALPINEGYLTVTVKTCGETNPKKNYACITVQDNGCGIPEKNLKNIEDPFFTTKRATGGTGLGLSISSNIMKEHNGLLEFSSIPAKGTTATIKLPLSI</sequence>
<keyword evidence="9" id="KW-1185">Reference proteome</keyword>
<dbReference type="InterPro" id="IPR000014">
    <property type="entry name" value="PAS"/>
</dbReference>
<evidence type="ECO:0000256" key="1">
    <source>
        <dbReference type="ARBA" id="ARBA00000085"/>
    </source>
</evidence>
<feature type="domain" description="PAC" evidence="7">
    <location>
        <begin position="220"/>
        <end position="272"/>
    </location>
</feature>
<dbReference type="Gene3D" id="3.30.565.10">
    <property type="entry name" value="Histidine kinase-like ATPase, C-terminal domain"/>
    <property type="match status" value="1"/>
</dbReference>
<dbReference type="NCBIfam" id="TIGR00229">
    <property type="entry name" value="sensory_box"/>
    <property type="match status" value="1"/>
</dbReference>
<evidence type="ECO:0000256" key="2">
    <source>
        <dbReference type="ARBA" id="ARBA00012438"/>
    </source>
</evidence>
<dbReference type="GO" id="GO:0000155">
    <property type="term" value="F:phosphorelay sensor kinase activity"/>
    <property type="evidence" value="ECO:0007669"/>
    <property type="project" value="InterPro"/>
</dbReference>
<dbReference type="Pfam" id="PF13426">
    <property type="entry name" value="PAS_9"/>
    <property type="match status" value="1"/>
</dbReference>
<dbReference type="PRINTS" id="PR00344">
    <property type="entry name" value="BCTRLSENSOR"/>
</dbReference>
<dbReference type="PANTHER" id="PTHR43065:SF42">
    <property type="entry name" value="TWO-COMPONENT SENSOR PPRA"/>
    <property type="match status" value="1"/>
</dbReference>
<dbReference type="SUPFAM" id="SSF55874">
    <property type="entry name" value="ATPase domain of HSP90 chaperone/DNA topoisomerase II/histidine kinase"/>
    <property type="match status" value="1"/>
</dbReference>
<dbReference type="Gene3D" id="3.30.450.20">
    <property type="entry name" value="PAS domain"/>
    <property type="match status" value="2"/>
</dbReference>
<dbReference type="PANTHER" id="PTHR43065">
    <property type="entry name" value="SENSOR HISTIDINE KINASE"/>
    <property type="match status" value="1"/>
</dbReference>
<dbReference type="PROSITE" id="PS50109">
    <property type="entry name" value="HIS_KIN"/>
    <property type="match status" value="1"/>
</dbReference>
<dbReference type="STRING" id="246191.SAMN05660337_3171"/>
<dbReference type="EC" id="2.7.13.3" evidence="2"/>
<dbReference type="AlphaFoldDB" id="A0A1G9KPR7"/>
<dbReference type="EMBL" id="FNGA01000005">
    <property type="protein sequence ID" value="SDL51682.1"/>
    <property type="molecule type" value="Genomic_DNA"/>
</dbReference>
<dbReference type="SMART" id="SM00387">
    <property type="entry name" value="HATPase_c"/>
    <property type="match status" value="1"/>
</dbReference>
<dbReference type="InterPro" id="IPR004358">
    <property type="entry name" value="Sig_transdc_His_kin-like_C"/>
</dbReference>
<evidence type="ECO:0000313" key="9">
    <source>
        <dbReference type="Proteomes" id="UP000199053"/>
    </source>
</evidence>
<dbReference type="RefSeq" id="WP_244512310.1">
    <property type="nucleotide sequence ID" value="NZ_FNGA01000005.1"/>
</dbReference>
<dbReference type="InterPro" id="IPR036890">
    <property type="entry name" value="HATPase_C_sf"/>
</dbReference>
<feature type="domain" description="PAS" evidence="6">
    <location>
        <begin position="145"/>
        <end position="186"/>
    </location>
</feature>
<dbReference type="InterPro" id="IPR005467">
    <property type="entry name" value="His_kinase_dom"/>
</dbReference>
<organism evidence="8 9">
    <name type="scientific">Maridesulfovibrio ferrireducens</name>
    <dbReference type="NCBI Taxonomy" id="246191"/>
    <lineage>
        <taxon>Bacteria</taxon>
        <taxon>Pseudomonadati</taxon>
        <taxon>Thermodesulfobacteriota</taxon>
        <taxon>Desulfovibrionia</taxon>
        <taxon>Desulfovibrionales</taxon>
        <taxon>Desulfovibrionaceae</taxon>
        <taxon>Maridesulfovibrio</taxon>
    </lineage>
</organism>
<evidence type="ECO:0000256" key="4">
    <source>
        <dbReference type="SAM" id="Coils"/>
    </source>
</evidence>
<dbReference type="InterPro" id="IPR003594">
    <property type="entry name" value="HATPase_dom"/>
</dbReference>
<evidence type="ECO:0000256" key="3">
    <source>
        <dbReference type="ARBA" id="ARBA00022553"/>
    </source>
</evidence>
<proteinExistence type="predicted"/>
<comment type="catalytic activity">
    <reaction evidence="1">
        <text>ATP + protein L-histidine = ADP + protein N-phospho-L-histidine.</text>
        <dbReference type="EC" id="2.7.13.3"/>
    </reaction>
</comment>
<evidence type="ECO:0000259" key="7">
    <source>
        <dbReference type="PROSITE" id="PS50113"/>
    </source>
</evidence>
<dbReference type="InterPro" id="IPR001610">
    <property type="entry name" value="PAC"/>
</dbReference>
<reference evidence="9" key="1">
    <citation type="submission" date="2016-10" db="EMBL/GenBank/DDBJ databases">
        <authorList>
            <person name="Varghese N."/>
            <person name="Submissions S."/>
        </authorList>
    </citation>
    <scope>NUCLEOTIDE SEQUENCE [LARGE SCALE GENOMIC DNA]</scope>
    <source>
        <strain evidence="9">DSM 16995</strain>
    </source>
</reference>
<feature type="domain" description="Histidine kinase" evidence="5">
    <location>
        <begin position="288"/>
        <end position="530"/>
    </location>
</feature>
<dbReference type="InterPro" id="IPR013656">
    <property type="entry name" value="PAS_4"/>
</dbReference>
<gene>
    <name evidence="8" type="ORF">SAMN05660337_3171</name>
</gene>
<dbReference type="InterPro" id="IPR003661">
    <property type="entry name" value="HisK_dim/P_dom"/>
</dbReference>
<feature type="coiled-coil region" evidence="4">
    <location>
        <begin position="1"/>
        <end position="31"/>
    </location>
</feature>
<dbReference type="SUPFAM" id="SSF55785">
    <property type="entry name" value="PYP-like sensor domain (PAS domain)"/>
    <property type="match status" value="2"/>
</dbReference>
<dbReference type="InterPro" id="IPR035965">
    <property type="entry name" value="PAS-like_dom_sf"/>
</dbReference>
<dbReference type="InterPro" id="IPR000700">
    <property type="entry name" value="PAS-assoc_C"/>
</dbReference>
<dbReference type="Gene3D" id="1.10.287.130">
    <property type="match status" value="1"/>
</dbReference>
<dbReference type="Pfam" id="PF02518">
    <property type="entry name" value="HATPase_c"/>
    <property type="match status" value="1"/>
</dbReference>
<dbReference type="Proteomes" id="UP000199053">
    <property type="component" value="Unassembled WGS sequence"/>
</dbReference>
<evidence type="ECO:0000313" key="8">
    <source>
        <dbReference type="EMBL" id="SDL51682.1"/>
    </source>
</evidence>
<dbReference type="CDD" id="cd00082">
    <property type="entry name" value="HisKA"/>
    <property type="match status" value="1"/>
</dbReference>
<dbReference type="PROSITE" id="PS50113">
    <property type="entry name" value="PAC"/>
    <property type="match status" value="1"/>
</dbReference>
<dbReference type="CDD" id="cd00130">
    <property type="entry name" value="PAS"/>
    <property type="match status" value="1"/>
</dbReference>
<evidence type="ECO:0000259" key="5">
    <source>
        <dbReference type="PROSITE" id="PS50109"/>
    </source>
</evidence>
<keyword evidence="4" id="KW-0175">Coiled coil</keyword>
<keyword evidence="3" id="KW-0597">Phosphoprotein</keyword>
<evidence type="ECO:0000259" key="6">
    <source>
        <dbReference type="PROSITE" id="PS50112"/>
    </source>
</evidence>
<dbReference type="Pfam" id="PF08448">
    <property type="entry name" value="PAS_4"/>
    <property type="match status" value="1"/>
</dbReference>
<accession>A0A1G9KPR7</accession>
<dbReference type="PROSITE" id="PS50112">
    <property type="entry name" value="PAS"/>
    <property type="match status" value="1"/>
</dbReference>
<name>A0A1G9KPR7_9BACT</name>
<protein>
    <recommendedName>
        <fullName evidence="2">histidine kinase</fullName>
        <ecNumber evidence="2">2.7.13.3</ecNumber>
    </recommendedName>
</protein>